<dbReference type="InterPro" id="IPR012349">
    <property type="entry name" value="Split_barrel_FMN-bd"/>
</dbReference>
<dbReference type="AlphaFoldDB" id="A0A538TWF8"/>
<gene>
    <name evidence="1" type="ORF">E6K80_14710</name>
</gene>
<dbReference type="Proteomes" id="UP000319836">
    <property type="component" value="Unassembled WGS sequence"/>
</dbReference>
<comment type="caution">
    <text evidence="1">The sequence shown here is derived from an EMBL/GenBank/DDBJ whole genome shotgun (WGS) entry which is preliminary data.</text>
</comment>
<dbReference type="Gene3D" id="2.30.110.10">
    <property type="entry name" value="Electron Transport, Fmn-binding Protein, Chain A"/>
    <property type="match status" value="1"/>
</dbReference>
<dbReference type="EMBL" id="VBPA01000422">
    <property type="protein sequence ID" value="TMQ67970.1"/>
    <property type="molecule type" value="Genomic_DNA"/>
</dbReference>
<name>A0A538TWF8_UNCEI</name>
<proteinExistence type="predicted"/>
<evidence type="ECO:0000313" key="2">
    <source>
        <dbReference type="Proteomes" id="UP000319836"/>
    </source>
</evidence>
<sequence>MTTWNDFAANSPSIAAAGRTLLERSGIGEGLLATVRGAGLPRIHPVHVRIVEGRLLTFAIVGSAKSADLATDGRYALHAHQDPAVPHEFLVRGRASEVRDPDRRTTAAREWSFEVDDGYTLYELSVEHAILGTRPTANDWPPVYTSWRQTPTG</sequence>
<accession>A0A538TWF8</accession>
<organism evidence="1 2">
    <name type="scientific">Eiseniibacteriota bacterium</name>
    <dbReference type="NCBI Taxonomy" id="2212470"/>
    <lineage>
        <taxon>Bacteria</taxon>
        <taxon>Candidatus Eiseniibacteriota</taxon>
    </lineage>
</organism>
<protein>
    <submittedName>
        <fullName evidence="1">Pyridoxamine 5'-phosphate oxidase</fullName>
    </submittedName>
</protein>
<evidence type="ECO:0000313" key="1">
    <source>
        <dbReference type="EMBL" id="TMQ67970.1"/>
    </source>
</evidence>
<dbReference type="SUPFAM" id="SSF50475">
    <property type="entry name" value="FMN-binding split barrel"/>
    <property type="match status" value="1"/>
</dbReference>
<reference evidence="1 2" key="1">
    <citation type="journal article" date="2019" name="Nat. Microbiol.">
        <title>Mediterranean grassland soil C-N compound turnover is dependent on rainfall and depth, and is mediated by genomically divergent microorganisms.</title>
        <authorList>
            <person name="Diamond S."/>
            <person name="Andeer P.F."/>
            <person name="Li Z."/>
            <person name="Crits-Christoph A."/>
            <person name="Burstein D."/>
            <person name="Anantharaman K."/>
            <person name="Lane K.R."/>
            <person name="Thomas B.C."/>
            <person name="Pan C."/>
            <person name="Northen T.R."/>
            <person name="Banfield J.F."/>
        </authorList>
    </citation>
    <scope>NUCLEOTIDE SEQUENCE [LARGE SCALE GENOMIC DNA]</scope>
    <source>
        <strain evidence="1">WS_10</strain>
    </source>
</reference>